<feature type="non-terminal residue" evidence="2">
    <location>
        <position position="195"/>
    </location>
</feature>
<feature type="domain" description="Aldehyde ferredoxin oxidoreductase C-terminal" evidence="1">
    <location>
        <begin position="11"/>
        <end position="194"/>
    </location>
</feature>
<gene>
    <name evidence="2" type="ORF">S06H3_46155</name>
</gene>
<reference evidence="2" key="1">
    <citation type="journal article" date="2014" name="Front. Microbiol.">
        <title>High frequency of phylogenetically diverse reductive dehalogenase-homologous genes in deep subseafloor sedimentary metagenomes.</title>
        <authorList>
            <person name="Kawai M."/>
            <person name="Futagami T."/>
            <person name="Toyoda A."/>
            <person name="Takaki Y."/>
            <person name="Nishi S."/>
            <person name="Hori S."/>
            <person name="Arai W."/>
            <person name="Tsubouchi T."/>
            <person name="Morono Y."/>
            <person name="Uchiyama I."/>
            <person name="Ito T."/>
            <person name="Fujiyama A."/>
            <person name="Inagaki F."/>
            <person name="Takami H."/>
        </authorList>
    </citation>
    <scope>NUCLEOTIDE SEQUENCE</scope>
    <source>
        <strain evidence="2">Expedition CK06-06</strain>
    </source>
</reference>
<dbReference type="SUPFAM" id="SSF48310">
    <property type="entry name" value="Aldehyde ferredoxin oxidoreductase, C-terminal domains"/>
    <property type="match status" value="1"/>
</dbReference>
<evidence type="ECO:0000259" key="1">
    <source>
        <dbReference type="Pfam" id="PF01314"/>
    </source>
</evidence>
<dbReference type="AlphaFoldDB" id="X1P8D7"/>
<dbReference type="InterPro" id="IPR051919">
    <property type="entry name" value="W-dependent_AOR"/>
</dbReference>
<dbReference type="Pfam" id="PF01314">
    <property type="entry name" value="AFOR_C"/>
    <property type="match status" value="1"/>
</dbReference>
<dbReference type="InterPro" id="IPR013984">
    <property type="entry name" value="Ald_Fedxn_OxRdtase_dom2"/>
</dbReference>
<dbReference type="InterPro" id="IPR001203">
    <property type="entry name" value="OxRdtase_Ald_Fedxn_C"/>
</dbReference>
<dbReference type="EMBL" id="BARV01028892">
    <property type="protein sequence ID" value="GAI38721.1"/>
    <property type="molecule type" value="Genomic_DNA"/>
</dbReference>
<dbReference type="PANTHER" id="PTHR30038">
    <property type="entry name" value="ALDEHYDE FERREDOXIN OXIDOREDUCTASE"/>
    <property type="match status" value="1"/>
</dbReference>
<dbReference type="GO" id="GO:0009055">
    <property type="term" value="F:electron transfer activity"/>
    <property type="evidence" value="ECO:0007669"/>
    <property type="project" value="InterPro"/>
</dbReference>
<dbReference type="Gene3D" id="1.10.569.10">
    <property type="entry name" value="Aldehyde Ferredoxin Oxidoreductase Protein, subunit A, domain 2"/>
    <property type="match status" value="1"/>
</dbReference>
<comment type="caution">
    <text evidence="2">The sequence shown here is derived from an EMBL/GenBank/DDBJ whole genome shotgun (WGS) entry which is preliminary data.</text>
</comment>
<evidence type="ECO:0000313" key="2">
    <source>
        <dbReference type="EMBL" id="GAI38721.1"/>
    </source>
</evidence>
<dbReference type="GO" id="GO:0051536">
    <property type="term" value="F:iron-sulfur cluster binding"/>
    <property type="evidence" value="ECO:0007669"/>
    <property type="project" value="InterPro"/>
</dbReference>
<dbReference type="PANTHER" id="PTHR30038:SF0">
    <property type="entry name" value="TUNGSTEN-CONTAINING ALDEHYDE FERREDOXIN OXIDOREDUCTASE"/>
    <property type="match status" value="1"/>
</dbReference>
<organism evidence="2">
    <name type="scientific">marine sediment metagenome</name>
    <dbReference type="NCBI Taxonomy" id="412755"/>
    <lineage>
        <taxon>unclassified sequences</taxon>
        <taxon>metagenomes</taxon>
        <taxon>ecological metagenomes</taxon>
    </lineage>
</organism>
<proteinExistence type="predicted"/>
<name>X1P8D7_9ZZZZ</name>
<sequence>MGKLNKLLVSLFKDTGTPGITAESAHSGDSPVKNWGGVGIRDFPHAKLISDDNVINLQSKRYACWRCTFGCGGHMKAGIEYQYEAGAHKPEYETLCMFGTNCLNDNLESIIKANDICNRYGLDTISTGATIAFAIECYENGLITKADTDGIEMTWGNHKSIVAMTEKLAKREGFGAVLADGVKVAADKIGKGSEK</sequence>
<accession>X1P8D7</accession>
<protein>
    <recommendedName>
        <fullName evidence="1">Aldehyde ferredoxin oxidoreductase C-terminal domain-containing protein</fullName>
    </recommendedName>
</protein>
<dbReference type="InterPro" id="IPR036021">
    <property type="entry name" value="Tungsten_al_ferr_oxy-like_C"/>
</dbReference>
<dbReference type="GO" id="GO:0016625">
    <property type="term" value="F:oxidoreductase activity, acting on the aldehyde or oxo group of donors, iron-sulfur protein as acceptor"/>
    <property type="evidence" value="ECO:0007669"/>
    <property type="project" value="InterPro"/>
</dbReference>